<gene>
    <name evidence="9" type="ORF">CICLE_v10010602mg</name>
</gene>
<dbReference type="EMBL" id="KI535697">
    <property type="protein sequence ID" value="ESR66738.1"/>
    <property type="molecule type" value="Genomic_DNA"/>
</dbReference>
<sequence length="315" mass="34392">GWLSLIILVLIAAAASFTALLIRRCMDKDPDAMTSYIDIVGHAFGRKEGDNLHKLSPHFDLKLGKLNVDGRHSFVVLAGVMILPTMWLNDLGVLSYVSAGGVLSSMIVTVCVFFVGATKGVGFHGKGRLFNLNGIPTALSLYTFCYGAHAVFPPIYNSMRKKIQFSRVLLISFAICTITYLTMAVLGYLIYGQNVQSQVSNYKIVMPIATAIENRLAANYKDCKSASILIRMSLLVSTVVLAAVFPSFQSVTSLSGAFLIVVVSFLLPCVCYLKIFQVHRNWGYELIGILIIMLLPVFVGVLGTYSSIAQTVKQV</sequence>
<dbReference type="AlphaFoldDB" id="V4U1P3"/>
<feature type="non-terminal residue" evidence="9">
    <location>
        <position position="1"/>
    </location>
</feature>
<evidence type="ECO:0000256" key="7">
    <source>
        <dbReference type="SAM" id="Phobius"/>
    </source>
</evidence>
<keyword evidence="3 7" id="KW-0812">Transmembrane</keyword>
<feature type="transmembrane region" description="Helical" evidence="7">
    <location>
        <begin position="6"/>
        <end position="23"/>
    </location>
</feature>
<dbReference type="GO" id="GO:0005774">
    <property type="term" value="C:vacuolar membrane"/>
    <property type="evidence" value="ECO:0007669"/>
    <property type="project" value="TreeGrafter"/>
</dbReference>
<dbReference type="eggNOG" id="KOG1303">
    <property type="taxonomic scope" value="Eukaryota"/>
</dbReference>
<accession>V4U1P3</accession>
<keyword evidence="10" id="KW-1185">Reference proteome</keyword>
<dbReference type="KEGG" id="cic:CICLE_v10010602mg"/>
<feature type="transmembrane region" description="Helical" evidence="7">
    <location>
        <begin position="94"/>
        <end position="117"/>
    </location>
</feature>
<evidence type="ECO:0000256" key="6">
    <source>
        <dbReference type="ARBA" id="ARBA00023136"/>
    </source>
</evidence>
<reference evidence="9 10" key="1">
    <citation type="submission" date="2013-10" db="EMBL/GenBank/DDBJ databases">
        <authorList>
            <consortium name="International Citrus Genome Consortium"/>
            <person name="Jenkins J."/>
            <person name="Schmutz J."/>
            <person name="Prochnik S."/>
            <person name="Rokhsar D."/>
            <person name="Gmitter F."/>
            <person name="Ollitrault P."/>
            <person name="Machado M."/>
            <person name="Talon M."/>
            <person name="Wincker P."/>
            <person name="Jaillon O."/>
            <person name="Morgante M."/>
        </authorList>
    </citation>
    <scope>NUCLEOTIDE SEQUENCE</scope>
    <source>
        <strain evidence="10">cv. Clemenules</strain>
    </source>
</reference>
<evidence type="ECO:0000313" key="10">
    <source>
        <dbReference type="Proteomes" id="UP000030687"/>
    </source>
</evidence>
<feature type="transmembrane region" description="Helical" evidence="7">
    <location>
        <begin position="169"/>
        <end position="191"/>
    </location>
</feature>
<name>V4U1P3_CITCL</name>
<dbReference type="InParanoid" id="V4U1P3"/>
<dbReference type="Gramene" id="ESR66738">
    <property type="protein sequence ID" value="ESR66738"/>
    <property type="gene ID" value="CICLE_v10010602mg"/>
</dbReference>
<organism evidence="9 10">
    <name type="scientific">Citrus clementina</name>
    <name type="common">Clementine</name>
    <name type="synonym">Citrus deliciosa x Citrus sinensis</name>
    <dbReference type="NCBI Taxonomy" id="85681"/>
    <lineage>
        <taxon>Eukaryota</taxon>
        <taxon>Viridiplantae</taxon>
        <taxon>Streptophyta</taxon>
        <taxon>Embryophyta</taxon>
        <taxon>Tracheophyta</taxon>
        <taxon>Spermatophyta</taxon>
        <taxon>Magnoliopsida</taxon>
        <taxon>eudicotyledons</taxon>
        <taxon>Gunneridae</taxon>
        <taxon>Pentapetalae</taxon>
        <taxon>rosids</taxon>
        <taxon>malvids</taxon>
        <taxon>Sapindales</taxon>
        <taxon>Rutaceae</taxon>
        <taxon>Aurantioideae</taxon>
        <taxon>Citrus</taxon>
    </lineage>
</organism>
<evidence type="ECO:0000256" key="3">
    <source>
        <dbReference type="ARBA" id="ARBA00022692"/>
    </source>
</evidence>
<dbReference type="PANTHER" id="PTHR22950:SF698">
    <property type="entry name" value="AMINO ACID TRANSPORTER TRANSMEMBRANE DOMAIN-CONTAINING PROTEIN"/>
    <property type="match status" value="1"/>
</dbReference>
<evidence type="ECO:0000256" key="5">
    <source>
        <dbReference type="ARBA" id="ARBA00022989"/>
    </source>
</evidence>
<evidence type="ECO:0000259" key="8">
    <source>
        <dbReference type="Pfam" id="PF01490"/>
    </source>
</evidence>
<keyword evidence="2" id="KW-0813">Transport</keyword>
<feature type="transmembrane region" description="Helical" evidence="7">
    <location>
        <begin position="287"/>
        <end position="308"/>
    </location>
</feature>
<keyword evidence="4" id="KW-0029">Amino-acid transport</keyword>
<evidence type="ECO:0000256" key="2">
    <source>
        <dbReference type="ARBA" id="ARBA00022448"/>
    </source>
</evidence>
<feature type="transmembrane region" description="Helical" evidence="7">
    <location>
        <begin position="228"/>
        <end position="248"/>
    </location>
</feature>
<dbReference type="Pfam" id="PF01490">
    <property type="entry name" value="Aa_trans"/>
    <property type="match status" value="2"/>
</dbReference>
<proteinExistence type="predicted"/>
<protein>
    <recommendedName>
        <fullName evidence="8">Amino acid transporter transmembrane domain-containing protein</fullName>
    </recommendedName>
</protein>
<feature type="transmembrane region" description="Helical" evidence="7">
    <location>
        <begin position="254"/>
        <end position="275"/>
    </location>
</feature>
<feature type="domain" description="Amino acid transporter transmembrane" evidence="8">
    <location>
        <begin position="71"/>
        <end position="200"/>
    </location>
</feature>
<dbReference type="OMA" id="RYALMVT"/>
<keyword evidence="5 7" id="KW-1133">Transmembrane helix</keyword>
<evidence type="ECO:0000313" key="9">
    <source>
        <dbReference type="EMBL" id="ESR66738.1"/>
    </source>
</evidence>
<keyword evidence="6 7" id="KW-0472">Membrane</keyword>
<dbReference type="Proteomes" id="UP000030687">
    <property type="component" value="Unassembled WGS sequence"/>
</dbReference>
<evidence type="ECO:0000256" key="1">
    <source>
        <dbReference type="ARBA" id="ARBA00004141"/>
    </source>
</evidence>
<dbReference type="InterPro" id="IPR013057">
    <property type="entry name" value="AA_transpt_TM"/>
</dbReference>
<feature type="transmembrane region" description="Helical" evidence="7">
    <location>
        <begin position="129"/>
        <end position="149"/>
    </location>
</feature>
<feature type="domain" description="Amino acid transporter transmembrane" evidence="8">
    <location>
        <begin position="207"/>
        <end position="311"/>
    </location>
</feature>
<comment type="subcellular location">
    <subcellularLocation>
        <location evidence="1">Membrane</location>
        <topology evidence="1">Multi-pass membrane protein</topology>
    </subcellularLocation>
</comment>
<dbReference type="GO" id="GO:0015179">
    <property type="term" value="F:L-amino acid transmembrane transporter activity"/>
    <property type="evidence" value="ECO:0007669"/>
    <property type="project" value="TreeGrafter"/>
</dbReference>
<dbReference type="PANTHER" id="PTHR22950">
    <property type="entry name" value="AMINO ACID TRANSPORTER"/>
    <property type="match status" value="1"/>
</dbReference>
<feature type="transmembrane region" description="Helical" evidence="7">
    <location>
        <begin position="72"/>
        <end position="88"/>
    </location>
</feature>
<evidence type="ECO:0000256" key="4">
    <source>
        <dbReference type="ARBA" id="ARBA00022970"/>
    </source>
</evidence>